<protein>
    <submittedName>
        <fullName evidence="2">NAD-dependent epimerase/dehydratase family protein</fullName>
    </submittedName>
</protein>
<dbReference type="Proteomes" id="UP000594621">
    <property type="component" value="Chromosome"/>
</dbReference>
<dbReference type="KEGG" id="bcou:IC761_27850"/>
<gene>
    <name evidence="2" type="ORF">IC761_27850</name>
</gene>
<organism evidence="2 3">
    <name type="scientific">Bradyrhizobium commune</name>
    <dbReference type="NCBI Taxonomy" id="83627"/>
    <lineage>
        <taxon>Bacteria</taxon>
        <taxon>Pseudomonadati</taxon>
        <taxon>Pseudomonadota</taxon>
        <taxon>Alphaproteobacteria</taxon>
        <taxon>Hyphomicrobiales</taxon>
        <taxon>Nitrobacteraceae</taxon>
        <taxon>Bradyrhizobium</taxon>
    </lineage>
</organism>
<dbReference type="AlphaFoldDB" id="A0A7S9GYA2"/>
<reference evidence="2 3" key="1">
    <citation type="submission" date="2020-09" db="EMBL/GenBank/DDBJ databases">
        <title>Complete genomes of bradyrhizobia occurring on native shrubby legumes in Australia.</title>
        <authorList>
            <person name="Lafay B."/>
        </authorList>
    </citation>
    <scope>NUCLEOTIDE SEQUENCE [LARGE SCALE GENOMIC DNA]</scope>
    <source>
        <strain evidence="2 3">BDV5040</strain>
    </source>
</reference>
<feature type="domain" description="NAD-dependent epimerase/dehydratase" evidence="1">
    <location>
        <begin position="6"/>
        <end position="225"/>
    </location>
</feature>
<dbReference type="Gene3D" id="3.40.50.720">
    <property type="entry name" value="NAD(P)-binding Rossmann-like Domain"/>
    <property type="match status" value="1"/>
</dbReference>
<proteinExistence type="predicted"/>
<dbReference type="InterPro" id="IPR050177">
    <property type="entry name" value="Lipid_A_modif_metabolic_enz"/>
</dbReference>
<dbReference type="Pfam" id="PF01370">
    <property type="entry name" value="Epimerase"/>
    <property type="match status" value="1"/>
</dbReference>
<dbReference type="InterPro" id="IPR036291">
    <property type="entry name" value="NAD(P)-bd_dom_sf"/>
</dbReference>
<sequence>MSPQAIIFGGAGFIGTHLAARLVASQSYSRIVSVDVGQPRATVPGVEYVNHDVREVIDPSIANGQPADIFNLAAIHVTPGHPEGDYYYTNVLGAVNVCKFANATNSTNLVFTSSISIYGPNEAALDEGATPAPVSAYGRSKLSAEKIKLLWQSEGAARKLTIVRPAVIYGLYERGNFTRLARIMARKAFIYPGRTDTIKSCGYVKDLVSSMLYMSSRNEAVSIYNFCHEHRYTISDICTTFSRIAGYQQPRLTIPIWFMDFAVLPFEVLHTAGIKTGINRDRVKKLWFSTNILPKRLVESGFKFSYDLESSLMEWKRESSLKDFD</sequence>
<accession>A0A7S9GYA2</accession>
<dbReference type="SUPFAM" id="SSF51735">
    <property type="entry name" value="NAD(P)-binding Rossmann-fold domains"/>
    <property type="match status" value="1"/>
</dbReference>
<evidence type="ECO:0000313" key="2">
    <source>
        <dbReference type="EMBL" id="QPF90283.1"/>
    </source>
</evidence>
<dbReference type="RefSeq" id="WP_195799875.1">
    <property type="nucleotide sequence ID" value="NZ_CP061379.1"/>
</dbReference>
<name>A0A7S9GYA2_9BRAD</name>
<evidence type="ECO:0000259" key="1">
    <source>
        <dbReference type="Pfam" id="PF01370"/>
    </source>
</evidence>
<dbReference type="EMBL" id="CP061379">
    <property type="protein sequence ID" value="QPF90283.1"/>
    <property type="molecule type" value="Genomic_DNA"/>
</dbReference>
<keyword evidence="3" id="KW-1185">Reference proteome</keyword>
<dbReference type="InterPro" id="IPR001509">
    <property type="entry name" value="Epimerase_deHydtase"/>
</dbReference>
<evidence type="ECO:0000313" key="3">
    <source>
        <dbReference type="Proteomes" id="UP000594621"/>
    </source>
</evidence>
<dbReference type="PANTHER" id="PTHR43245">
    <property type="entry name" value="BIFUNCTIONAL POLYMYXIN RESISTANCE PROTEIN ARNA"/>
    <property type="match status" value="1"/>
</dbReference>